<proteinExistence type="predicted"/>
<feature type="compositionally biased region" description="Basic and acidic residues" evidence="1">
    <location>
        <begin position="517"/>
        <end position="526"/>
    </location>
</feature>
<feature type="region of interest" description="Disordered" evidence="1">
    <location>
        <begin position="1"/>
        <end position="181"/>
    </location>
</feature>
<gene>
    <name evidence="2" type="ORF">M409DRAFT_25554</name>
</gene>
<feature type="compositionally biased region" description="Basic residues" evidence="1">
    <location>
        <begin position="58"/>
        <end position="67"/>
    </location>
</feature>
<evidence type="ECO:0000313" key="3">
    <source>
        <dbReference type="Proteomes" id="UP000799537"/>
    </source>
</evidence>
<evidence type="ECO:0000313" key="2">
    <source>
        <dbReference type="EMBL" id="KAF2164212.1"/>
    </source>
</evidence>
<keyword evidence="3" id="KW-1185">Reference proteome</keyword>
<feature type="region of interest" description="Disordered" evidence="1">
    <location>
        <begin position="711"/>
        <end position="737"/>
    </location>
</feature>
<dbReference type="GeneID" id="54561017"/>
<sequence length="737" mass="82956">MDIHDWLQTTADRQPPDDDQHPGFPAFLKPTRPPGPKQREHSHARKRTSSEPPPSEQHHRRRKRHKAATWSSSSPDHARHLQPAAASSRSSSHASQDRHVRESSGKEIPSKSFERRARHKTKPDRYETKPKQRDHGRKARDDRKSKSKHRRSHQSADVAKATGLIQSFQLKNGRKDKRLTLRPDANAGIFKHGRSSAPVATNGQGLPDLVFNEMKFLQRPQEHQDEVHLDGAAQTQSKKSKQRLREEEISAYFVKKPTPEGALSRRPDARPSTKAANQAVHRSRGRQQLPSSDIGLRHNRADVDLPEKPFLGFGSKGPSHESNTHHPTSYLTWSESAVPLHERIPVAEHRENERIRTIKEGTRRFSQRVPSVGQEGRRVNQLRTTHVESDEPGGEWVGTNRVKGQGHIEGYAPPSNIARPRTKRTPDQSTSSSSSDPLPAPHANLDDDDYSSKLGGHKALRDFRTSDVLRIRAEGRTDERSPSLQQQSPNNPQDRSETPTSDVLRRALHAVSNDTCDQQREQDRLKTTTQRNRQGEDQQGHINILDSGYRPASHARRSNAASTSDYAVVPRRGFSRTAEQHKPLERRPLQPLPASAMNADPIWRPTSKATLTINQTHSIGQDEMPGHVHDGSNLPPIDHYTYTDERRVEELDQHMPSEQEQFYIDPAARQPIASFGGIGADRGSQGSPEGLSNALYGGAFTNPSTDRFSEFLQSGREDEVEEPDDGMKGFWKPNVLY</sequence>
<reference evidence="2" key="1">
    <citation type="journal article" date="2020" name="Stud. Mycol.">
        <title>101 Dothideomycetes genomes: a test case for predicting lifestyles and emergence of pathogens.</title>
        <authorList>
            <person name="Haridas S."/>
            <person name="Albert R."/>
            <person name="Binder M."/>
            <person name="Bloem J."/>
            <person name="Labutti K."/>
            <person name="Salamov A."/>
            <person name="Andreopoulos B."/>
            <person name="Baker S."/>
            <person name="Barry K."/>
            <person name="Bills G."/>
            <person name="Bluhm B."/>
            <person name="Cannon C."/>
            <person name="Castanera R."/>
            <person name="Culley D."/>
            <person name="Daum C."/>
            <person name="Ezra D."/>
            <person name="Gonzalez J."/>
            <person name="Henrissat B."/>
            <person name="Kuo A."/>
            <person name="Liang C."/>
            <person name="Lipzen A."/>
            <person name="Lutzoni F."/>
            <person name="Magnuson J."/>
            <person name="Mondo S."/>
            <person name="Nolan M."/>
            <person name="Ohm R."/>
            <person name="Pangilinan J."/>
            <person name="Park H.-J."/>
            <person name="Ramirez L."/>
            <person name="Alfaro M."/>
            <person name="Sun H."/>
            <person name="Tritt A."/>
            <person name="Yoshinaga Y."/>
            <person name="Zwiers L.-H."/>
            <person name="Turgeon B."/>
            <person name="Goodwin S."/>
            <person name="Spatafora J."/>
            <person name="Crous P."/>
            <person name="Grigoriev I."/>
        </authorList>
    </citation>
    <scope>NUCLEOTIDE SEQUENCE</scope>
    <source>
        <strain evidence="2">ATCC 36951</strain>
    </source>
</reference>
<accession>A0A6A6CE62</accession>
<feature type="region of interest" description="Disordered" evidence="1">
    <location>
        <begin position="474"/>
        <end position="544"/>
    </location>
</feature>
<evidence type="ECO:0000256" key="1">
    <source>
        <dbReference type="SAM" id="MobiDB-lite"/>
    </source>
</evidence>
<feature type="compositionally biased region" description="Low complexity" evidence="1">
    <location>
        <begin position="84"/>
        <end position="94"/>
    </location>
</feature>
<feature type="compositionally biased region" description="Basic and acidic residues" evidence="1">
    <location>
        <begin position="95"/>
        <end position="115"/>
    </location>
</feature>
<feature type="compositionally biased region" description="Low complexity" evidence="1">
    <location>
        <begin position="482"/>
        <end position="493"/>
    </location>
</feature>
<dbReference type="RefSeq" id="XP_033665101.1">
    <property type="nucleotide sequence ID" value="XM_033807745.1"/>
</dbReference>
<dbReference type="OrthoDB" id="2537141at2759"/>
<feature type="region of interest" description="Disordered" evidence="1">
    <location>
        <begin position="221"/>
        <end position="301"/>
    </location>
</feature>
<dbReference type="AlphaFoldDB" id="A0A6A6CE62"/>
<name>A0A6A6CE62_ZASCE</name>
<feature type="compositionally biased region" description="Basic and acidic residues" evidence="1">
    <location>
        <begin position="123"/>
        <end position="144"/>
    </location>
</feature>
<dbReference type="Proteomes" id="UP000799537">
    <property type="component" value="Unassembled WGS sequence"/>
</dbReference>
<organism evidence="2 3">
    <name type="scientific">Zasmidium cellare ATCC 36951</name>
    <dbReference type="NCBI Taxonomy" id="1080233"/>
    <lineage>
        <taxon>Eukaryota</taxon>
        <taxon>Fungi</taxon>
        <taxon>Dikarya</taxon>
        <taxon>Ascomycota</taxon>
        <taxon>Pezizomycotina</taxon>
        <taxon>Dothideomycetes</taxon>
        <taxon>Dothideomycetidae</taxon>
        <taxon>Mycosphaerellales</taxon>
        <taxon>Mycosphaerellaceae</taxon>
        <taxon>Zasmidium</taxon>
    </lineage>
</organism>
<protein>
    <submittedName>
        <fullName evidence="2">Uncharacterized protein</fullName>
    </submittedName>
</protein>
<feature type="region of interest" description="Disordered" evidence="1">
    <location>
        <begin position="364"/>
        <end position="453"/>
    </location>
</feature>
<dbReference type="EMBL" id="ML993605">
    <property type="protein sequence ID" value="KAF2164212.1"/>
    <property type="molecule type" value="Genomic_DNA"/>
</dbReference>